<evidence type="ECO:0000313" key="2">
    <source>
        <dbReference type="EMBL" id="KAK7680626.1"/>
    </source>
</evidence>
<feature type="compositionally biased region" description="Basic and acidic residues" evidence="1">
    <location>
        <begin position="35"/>
        <end position="50"/>
    </location>
</feature>
<feature type="region of interest" description="Disordered" evidence="1">
    <location>
        <begin position="1"/>
        <end position="99"/>
    </location>
</feature>
<gene>
    <name evidence="2" type="ORF">QCA50_016408</name>
</gene>
<comment type="caution">
    <text evidence="2">The sequence shown here is derived from an EMBL/GenBank/DDBJ whole genome shotgun (WGS) entry which is preliminary data.</text>
</comment>
<feature type="compositionally biased region" description="Basic residues" evidence="1">
    <location>
        <begin position="1"/>
        <end position="10"/>
    </location>
</feature>
<name>A0AAW0FTC2_9APHY</name>
<feature type="compositionally biased region" description="Low complexity" evidence="1">
    <location>
        <begin position="60"/>
        <end position="98"/>
    </location>
</feature>
<dbReference type="AlphaFoldDB" id="A0AAW0FTC2"/>
<organism evidence="2 3">
    <name type="scientific">Cerrena zonata</name>
    <dbReference type="NCBI Taxonomy" id="2478898"/>
    <lineage>
        <taxon>Eukaryota</taxon>
        <taxon>Fungi</taxon>
        <taxon>Dikarya</taxon>
        <taxon>Basidiomycota</taxon>
        <taxon>Agaricomycotina</taxon>
        <taxon>Agaricomycetes</taxon>
        <taxon>Polyporales</taxon>
        <taxon>Cerrenaceae</taxon>
        <taxon>Cerrena</taxon>
    </lineage>
</organism>
<evidence type="ECO:0000313" key="3">
    <source>
        <dbReference type="Proteomes" id="UP001385951"/>
    </source>
</evidence>
<proteinExistence type="predicted"/>
<reference evidence="2 3" key="1">
    <citation type="submission" date="2022-09" db="EMBL/GenBank/DDBJ databases">
        <authorList>
            <person name="Palmer J.M."/>
        </authorList>
    </citation>
    <scope>NUCLEOTIDE SEQUENCE [LARGE SCALE GENOMIC DNA]</scope>
    <source>
        <strain evidence="2 3">DSM 7382</strain>
    </source>
</reference>
<sequence>MASQRMIRHIRRDDSHSGGGDGGDGRSGKQSNRKQVLDSDDSHNSNDKDPNSQGKHNNNDCDNNGDNNNNNNSKSPSSGSGSGGNSSSPDGTNSDPNNGKFLRDHCILVNNNDGSLRYNGSWTLDTNNRTGLTATNHTTTEASSQMSIAFNGTSIVVFGTVHQSNETVHPAMAAYSVDRGNPAT</sequence>
<dbReference type="Gene3D" id="2.60.120.260">
    <property type="entry name" value="Galactose-binding domain-like"/>
    <property type="match status" value="1"/>
</dbReference>
<accession>A0AAW0FTC2</accession>
<evidence type="ECO:0000256" key="1">
    <source>
        <dbReference type="SAM" id="MobiDB-lite"/>
    </source>
</evidence>
<dbReference type="Proteomes" id="UP001385951">
    <property type="component" value="Unassembled WGS sequence"/>
</dbReference>
<protein>
    <submittedName>
        <fullName evidence="2">Uncharacterized protein</fullName>
    </submittedName>
</protein>
<keyword evidence="3" id="KW-1185">Reference proteome</keyword>
<dbReference type="EMBL" id="JASBNA010000048">
    <property type="protein sequence ID" value="KAK7680626.1"/>
    <property type="molecule type" value="Genomic_DNA"/>
</dbReference>